<dbReference type="EMBL" id="CP063362">
    <property type="protein sequence ID" value="QRG05308.1"/>
    <property type="molecule type" value="Genomic_DNA"/>
</dbReference>
<dbReference type="Pfam" id="PF11533">
    <property type="entry name" value="AtzH-like"/>
    <property type="match status" value="1"/>
</dbReference>
<dbReference type="InterPro" id="IPR024507">
    <property type="entry name" value="AtzH-like"/>
</dbReference>
<gene>
    <name evidence="1" type="primary">hpxZ</name>
    <name evidence="1" type="ORF">EZH22_19710</name>
</gene>
<reference evidence="1 2" key="1">
    <citation type="submission" date="2020-10" db="EMBL/GenBank/DDBJ databases">
        <title>Degradation of 1,4-Dioxane by Xanthobacter sp. YN2, via a Novel Group-2 Soluble Di-Iron Monooxygenase.</title>
        <authorList>
            <person name="Ma F."/>
            <person name="Wang Y."/>
            <person name="Yang J."/>
            <person name="Guo H."/>
            <person name="Su D."/>
            <person name="Yu L."/>
        </authorList>
    </citation>
    <scope>NUCLEOTIDE SEQUENCE [LARGE SCALE GENOMIC DNA]</scope>
    <source>
        <strain evidence="1 2">YN2</strain>
    </source>
</reference>
<evidence type="ECO:0000313" key="1">
    <source>
        <dbReference type="EMBL" id="QRG05308.1"/>
    </source>
</evidence>
<dbReference type="SUPFAM" id="SSF54427">
    <property type="entry name" value="NTF2-like"/>
    <property type="match status" value="1"/>
</dbReference>
<dbReference type="AlphaFoldDB" id="A0A974PKM1"/>
<dbReference type="NCBIfam" id="NF033625">
    <property type="entry name" value="HpxZ"/>
    <property type="match status" value="1"/>
</dbReference>
<dbReference type="InterPro" id="IPR032710">
    <property type="entry name" value="NTF2-like_dom_sf"/>
</dbReference>
<protein>
    <submittedName>
        <fullName evidence="1">Oxalurate catabolism protein HpxZ</fullName>
    </submittedName>
</protein>
<keyword evidence="2" id="KW-1185">Reference proteome</keyword>
<organism evidence="1 2">
    <name type="scientific">Xanthobacter dioxanivorans</name>
    <dbReference type="NCBI Taxonomy" id="2528964"/>
    <lineage>
        <taxon>Bacteria</taxon>
        <taxon>Pseudomonadati</taxon>
        <taxon>Pseudomonadota</taxon>
        <taxon>Alphaproteobacteria</taxon>
        <taxon>Hyphomicrobiales</taxon>
        <taxon>Xanthobacteraceae</taxon>
        <taxon>Xanthobacter</taxon>
    </lineage>
</organism>
<accession>A0A974PKM1</accession>
<proteinExistence type="predicted"/>
<sequence length="131" mass="14362">MNIDLPDVHAEAEAAFLSYEAALVANDLDALRDLFWDSPLTLRFGAAEHLYGRDAIVAFRAARPAAPRPRALLSYVVTTFGTHMASANAVFRNEGETRIGRQSQAWVRLPEGWRIVSAHVSYADPGVLDAP</sequence>
<dbReference type="KEGG" id="xdi:EZH22_19710"/>
<evidence type="ECO:0000313" key="2">
    <source>
        <dbReference type="Proteomes" id="UP000596427"/>
    </source>
</evidence>
<dbReference type="RefSeq" id="WP_203192176.1">
    <property type="nucleotide sequence ID" value="NZ_CP063362.1"/>
</dbReference>
<dbReference type="Proteomes" id="UP000596427">
    <property type="component" value="Chromosome"/>
</dbReference>
<dbReference type="Gene3D" id="3.10.450.50">
    <property type="match status" value="1"/>
</dbReference>
<name>A0A974PKM1_9HYPH</name>